<proteinExistence type="predicted"/>
<protein>
    <submittedName>
        <fullName evidence="1">Uncharacterized protein</fullName>
    </submittedName>
</protein>
<organism evidence="1 2">
    <name type="scientific">Chryseobacterium rhizosphaerae</name>
    <dbReference type="NCBI Taxonomy" id="395937"/>
    <lineage>
        <taxon>Bacteria</taxon>
        <taxon>Pseudomonadati</taxon>
        <taxon>Bacteroidota</taxon>
        <taxon>Flavobacteriia</taxon>
        <taxon>Flavobacteriales</taxon>
        <taxon>Weeksellaceae</taxon>
        <taxon>Chryseobacterium group</taxon>
        <taxon>Chryseobacterium</taxon>
    </lineage>
</organism>
<accession>A0AAE3Y725</accession>
<reference evidence="1" key="1">
    <citation type="submission" date="2023-07" db="EMBL/GenBank/DDBJ databases">
        <title>Sorghum-associated microbial communities from plants grown in Nebraska, USA.</title>
        <authorList>
            <person name="Schachtman D."/>
        </authorList>
    </citation>
    <scope>NUCLEOTIDE SEQUENCE</scope>
    <source>
        <strain evidence="1">DS2360</strain>
    </source>
</reference>
<gene>
    <name evidence="1" type="ORF">J2787_001564</name>
</gene>
<sequence length="154" mass="18161">MEYYLEVRFLDRNYNASVHFATTFPTSTEANADQFFNELISALERRKVDILTSSYFRIDNDPKLKIQTLESHESYLKRSTAHIQIDRYDIEDPDQNMSVTENLLQKFYADKKPIAEYTGTVNTPVIVRDKQRGDDIRNDFYYFTLEHLSPINSN</sequence>
<dbReference type="Proteomes" id="UP001184861">
    <property type="component" value="Unassembled WGS sequence"/>
</dbReference>
<dbReference type="EMBL" id="JAVDQY010000001">
    <property type="protein sequence ID" value="MDR6526194.1"/>
    <property type="molecule type" value="Genomic_DNA"/>
</dbReference>
<name>A0AAE3Y725_9FLAO</name>
<dbReference type="AlphaFoldDB" id="A0AAE3Y725"/>
<dbReference type="RefSeq" id="WP_309945631.1">
    <property type="nucleotide sequence ID" value="NZ_JAVDQY010000001.1"/>
</dbReference>
<evidence type="ECO:0000313" key="1">
    <source>
        <dbReference type="EMBL" id="MDR6526194.1"/>
    </source>
</evidence>
<comment type="caution">
    <text evidence="1">The sequence shown here is derived from an EMBL/GenBank/DDBJ whole genome shotgun (WGS) entry which is preliminary data.</text>
</comment>
<evidence type="ECO:0000313" key="2">
    <source>
        <dbReference type="Proteomes" id="UP001184861"/>
    </source>
</evidence>